<evidence type="ECO:0000256" key="5">
    <source>
        <dbReference type="ARBA" id="ARBA00023128"/>
    </source>
</evidence>
<comment type="subcellular location">
    <subcellularLocation>
        <location evidence="1">Mitochondrion</location>
    </subcellularLocation>
</comment>
<dbReference type="Pfam" id="PF01783">
    <property type="entry name" value="Ribosomal_L32p"/>
    <property type="match status" value="1"/>
</dbReference>
<dbReference type="PANTHER" id="PTHR21026:SF2">
    <property type="entry name" value="LARGE RIBOSOMAL SUBUNIT PROTEIN BL32M"/>
    <property type="match status" value="1"/>
</dbReference>
<dbReference type="EMBL" id="JAGPXD010000002">
    <property type="protein sequence ID" value="KAH7367889.1"/>
    <property type="molecule type" value="Genomic_DNA"/>
</dbReference>
<reference evidence="8" key="1">
    <citation type="journal article" date="2021" name="Nat. Commun.">
        <title>Genetic determinants of endophytism in the Arabidopsis root mycobiome.</title>
        <authorList>
            <person name="Mesny F."/>
            <person name="Miyauchi S."/>
            <person name="Thiergart T."/>
            <person name="Pickel B."/>
            <person name="Atanasova L."/>
            <person name="Karlsson M."/>
            <person name="Huettel B."/>
            <person name="Barry K.W."/>
            <person name="Haridas S."/>
            <person name="Chen C."/>
            <person name="Bauer D."/>
            <person name="Andreopoulos W."/>
            <person name="Pangilinan J."/>
            <person name="LaButti K."/>
            <person name="Riley R."/>
            <person name="Lipzen A."/>
            <person name="Clum A."/>
            <person name="Drula E."/>
            <person name="Henrissat B."/>
            <person name="Kohler A."/>
            <person name="Grigoriev I.V."/>
            <person name="Martin F.M."/>
            <person name="Hacquard S."/>
        </authorList>
    </citation>
    <scope>NUCLEOTIDE SEQUENCE</scope>
    <source>
        <strain evidence="8">MPI-CAGE-AT-0016</strain>
    </source>
</reference>
<evidence type="ECO:0000256" key="3">
    <source>
        <dbReference type="ARBA" id="ARBA00022946"/>
    </source>
</evidence>
<dbReference type="InterPro" id="IPR051991">
    <property type="entry name" value="Mitoribosomal_protein_bL32"/>
</dbReference>
<protein>
    <recommendedName>
        <fullName evidence="7">Large ribosomal subunit protein bL32m</fullName>
    </recommendedName>
</protein>
<evidence type="ECO:0000313" key="9">
    <source>
        <dbReference type="Proteomes" id="UP000813385"/>
    </source>
</evidence>
<gene>
    <name evidence="8" type="ORF">B0T11DRAFT_326118</name>
</gene>
<comment type="similarity">
    <text evidence="2">Belongs to the bacterial ribosomal protein bL32 family.</text>
</comment>
<keyword evidence="6" id="KW-0687">Ribonucleoprotein</keyword>
<keyword evidence="5" id="KW-0496">Mitochondrion</keyword>
<dbReference type="SUPFAM" id="SSF57829">
    <property type="entry name" value="Zn-binding ribosomal proteins"/>
    <property type="match status" value="1"/>
</dbReference>
<comment type="caution">
    <text evidence="8">The sequence shown here is derived from an EMBL/GenBank/DDBJ whole genome shotgun (WGS) entry which is preliminary data.</text>
</comment>
<evidence type="ECO:0000256" key="7">
    <source>
        <dbReference type="ARBA" id="ARBA00039935"/>
    </source>
</evidence>
<dbReference type="InterPro" id="IPR002677">
    <property type="entry name" value="Ribosomal_bL32"/>
</dbReference>
<keyword evidence="4" id="KW-0689">Ribosomal protein</keyword>
<keyword evidence="3" id="KW-0809">Transit peptide</keyword>
<dbReference type="Proteomes" id="UP000813385">
    <property type="component" value="Unassembled WGS sequence"/>
</dbReference>
<dbReference type="PANTHER" id="PTHR21026">
    <property type="entry name" value="39S RIBOSOMAL PROTEIN L32, MITOCHONDRIAL"/>
    <property type="match status" value="1"/>
</dbReference>
<evidence type="ECO:0000256" key="2">
    <source>
        <dbReference type="ARBA" id="ARBA00008560"/>
    </source>
</evidence>
<dbReference type="AlphaFoldDB" id="A0A8K0X6S8"/>
<evidence type="ECO:0000256" key="6">
    <source>
        <dbReference type="ARBA" id="ARBA00023274"/>
    </source>
</evidence>
<dbReference type="NCBIfam" id="TIGR01031">
    <property type="entry name" value="rpmF_bact"/>
    <property type="match status" value="1"/>
</dbReference>
<accession>A0A8K0X6S8</accession>
<keyword evidence="9" id="KW-1185">Reference proteome</keyword>
<organism evidence="8 9">
    <name type="scientific">Plectosphaerella cucumerina</name>
    <dbReference type="NCBI Taxonomy" id="40658"/>
    <lineage>
        <taxon>Eukaryota</taxon>
        <taxon>Fungi</taxon>
        <taxon>Dikarya</taxon>
        <taxon>Ascomycota</taxon>
        <taxon>Pezizomycotina</taxon>
        <taxon>Sordariomycetes</taxon>
        <taxon>Hypocreomycetidae</taxon>
        <taxon>Glomerellales</taxon>
        <taxon>Plectosphaerellaceae</taxon>
        <taxon>Plectosphaerella</taxon>
    </lineage>
</organism>
<proteinExistence type="inferred from homology"/>
<evidence type="ECO:0000256" key="1">
    <source>
        <dbReference type="ARBA" id="ARBA00004173"/>
    </source>
</evidence>
<name>A0A8K0X6S8_9PEZI</name>
<evidence type="ECO:0000256" key="4">
    <source>
        <dbReference type="ARBA" id="ARBA00022980"/>
    </source>
</evidence>
<dbReference type="GO" id="GO:0003735">
    <property type="term" value="F:structural constituent of ribosome"/>
    <property type="evidence" value="ECO:0007669"/>
    <property type="project" value="InterPro"/>
</dbReference>
<sequence length="136" mass="15239">MATAIGATLPLRTPSILPRLSAPTLLRSSRTWSLYSRQLTLPLWPSLSFAFPAVHLNIPAWIGDIWEGILRAVPKKKTTHSKMRSRQMAGKALQDVLSICKCPGCGQPKRRHVVCPHCASDIKRMWQRENPSGKFI</sequence>
<dbReference type="OrthoDB" id="2014905at2759"/>
<dbReference type="InterPro" id="IPR011332">
    <property type="entry name" value="Ribosomal_zn-bd"/>
</dbReference>
<dbReference type="GO" id="GO:0006412">
    <property type="term" value="P:translation"/>
    <property type="evidence" value="ECO:0007669"/>
    <property type="project" value="InterPro"/>
</dbReference>
<dbReference type="GO" id="GO:0005762">
    <property type="term" value="C:mitochondrial large ribosomal subunit"/>
    <property type="evidence" value="ECO:0007669"/>
    <property type="project" value="TreeGrafter"/>
</dbReference>
<evidence type="ECO:0000313" key="8">
    <source>
        <dbReference type="EMBL" id="KAH7367889.1"/>
    </source>
</evidence>